<dbReference type="EMBL" id="PGOL01002402">
    <property type="protein sequence ID" value="PKI48354.1"/>
    <property type="molecule type" value="Genomic_DNA"/>
</dbReference>
<feature type="region of interest" description="Disordered" evidence="1">
    <location>
        <begin position="507"/>
        <end position="549"/>
    </location>
</feature>
<feature type="region of interest" description="Disordered" evidence="1">
    <location>
        <begin position="69"/>
        <end position="93"/>
    </location>
</feature>
<gene>
    <name evidence="2" type="ORF">CRG98_031252</name>
</gene>
<comment type="caution">
    <text evidence="2">The sequence shown here is derived from an EMBL/GenBank/DDBJ whole genome shotgun (WGS) entry which is preliminary data.</text>
</comment>
<evidence type="ECO:0000313" key="2">
    <source>
        <dbReference type="EMBL" id="PKI48354.1"/>
    </source>
</evidence>
<organism evidence="2 3">
    <name type="scientific">Punica granatum</name>
    <name type="common">Pomegranate</name>
    <dbReference type="NCBI Taxonomy" id="22663"/>
    <lineage>
        <taxon>Eukaryota</taxon>
        <taxon>Viridiplantae</taxon>
        <taxon>Streptophyta</taxon>
        <taxon>Embryophyta</taxon>
        <taxon>Tracheophyta</taxon>
        <taxon>Spermatophyta</taxon>
        <taxon>Magnoliopsida</taxon>
        <taxon>eudicotyledons</taxon>
        <taxon>Gunneridae</taxon>
        <taxon>Pentapetalae</taxon>
        <taxon>rosids</taxon>
        <taxon>malvids</taxon>
        <taxon>Myrtales</taxon>
        <taxon>Lythraceae</taxon>
        <taxon>Punica</taxon>
    </lineage>
</organism>
<reference evidence="2 3" key="1">
    <citation type="submission" date="2017-11" db="EMBL/GenBank/DDBJ databases">
        <title>De-novo sequencing of pomegranate (Punica granatum L.) genome.</title>
        <authorList>
            <person name="Akparov Z."/>
            <person name="Amiraslanov A."/>
            <person name="Hajiyeva S."/>
            <person name="Abbasov M."/>
            <person name="Kaur K."/>
            <person name="Hamwieh A."/>
            <person name="Solovyev V."/>
            <person name="Salamov A."/>
            <person name="Braich B."/>
            <person name="Kosarev P."/>
            <person name="Mahmoud A."/>
            <person name="Hajiyev E."/>
            <person name="Babayeva S."/>
            <person name="Izzatullayeva V."/>
            <person name="Mammadov A."/>
            <person name="Mammadov A."/>
            <person name="Sharifova S."/>
            <person name="Ojaghi J."/>
            <person name="Eynullazada K."/>
            <person name="Bayramov B."/>
            <person name="Abdulazimova A."/>
            <person name="Shahmuradov I."/>
        </authorList>
    </citation>
    <scope>NUCLEOTIDE SEQUENCE [LARGE SCALE GENOMIC DNA]</scope>
    <source>
        <strain evidence="3">cv. AG2017</strain>
        <tissue evidence="2">Leaf</tissue>
    </source>
</reference>
<proteinExistence type="predicted"/>
<protein>
    <submittedName>
        <fullName evidence="2">Uncharacterized protein</fullName>
    </submittedName>
</protein>
<evidence type="ECO:0000256" key="1">
    <source>
        <dbReference type="SAM" id="MobiDB-lite"/>
    </source>
</evidence>
<evidence type="ECO:0000313" key="3">
    <source>
        <dbReference type="Proteomes" id="UP000233551"/>
    </source>
</evidence>
<name>A0A2I0IWJ5_PUNGR</name>
<dbReference type="AlphaFoldDB" id="A0A2I0IWJ5"/>
<accession>A0A2I0IWJ5</accession>
<dbReference type="Proteomes" id="UP000233551">
    <property type="component" value="Unassembled WGS sequence"/>
</dbReference>
<sequence length="549" mass="62032">PFPVPFTCLWIGRPGSPVRKASVNVRECPGLSRRLLKCCRRSKTSSRRPRQKLGNEWHDLKSRKGELRQNESTSHFLARSKTSPRRPRQKLQDPRDFASGLLLSGLRVRFTAFWNSRPVYCFPDFASGLLLSGLRVHGLRVHGLRVRFTAFGTSRSVYYFPDFASGLLLLGLRVRFTAFGTSRPVYCFLDFASALLFSGLRVRFTAFRTSRPVYCFPNFESGLLLSGLRVRFYYIWDFVSTDFVSGLPLSELRVRFTAFGTSRPVYCFPDFASGLPLSGLRVHFTAFRTSRPHLLLSGLRVRGLRVHIYCFPDFASTLHAFRGLRPFTYHFTSSKSQPCYYLMIGGASYHGERRQKRSPGPIKGASHDLWLHPLTEHATKEGQAVSTPFWPTGFPHENPRSKPGLLFTTRQSEVKGSLQLSPSPVKRWSRSEGQPTVHNSLFLWFLSIGLRHVRDHSRTPRSAPKESNEPGLAPCRARSSRADPFFHGLSRLPTLGSLTRSHLSESCDSHGRFPDSFPRASRLVLGGSDPSEGDRHGLEEAIEPLGRTS</sequence>
<feature type="non-terminal residue" evidence="2">
    <location>
        <position position="1"/>
    </location>
</feature>
<feature type="region of interest" description="Disordered" evidence="1">
    <location>
        <begin position="456"/>
        <end position="479"/>
    </location>
</feature>
<keyword evidence="3" id="KW-1185">Reference proteome</keyword>